<comment type="caution">
    <text evidence="1">The sequence shown here is derived from an EMBL/GenBank/DDBJ whole genome shotgun (WGS) entry which is preliminary data.</text>
</comment>
<accession>A0A562QHJ9</accession>
<reference evidence="1 2" key="1">
    <citation type="journal article" date="2015" name="Stand. Genomic Sci.">
        <title>Genomic Encyclopedia of Bacterial and Archaeal Type Strains, Phase III: the genomes of soil and plant-associated and newly described type strains.</title>
        <authorList>
            <person name="Whitman W.B."/>
            <person name="Woyke T."/>
            <person name="Klenk H.P."/>
            <person name="Zhou Y."/>
            <person name="Lilburn T.G."/>
            <person name="Beck B.J."/>
            <person name="De Vos P."/>
            <person name="Vandamme P."/>
            <person name="Eisen J.A."/>
            <person name="Garrity G."/>
            <person name="Hugenholtz P."/>
            <person name="Kyrpides N.C."/>
        </authorList>
    </citation>
    <scope>NUCLEOTIDE SEQUENCE [LARGE SCALE GENOMIC DNA]</scope>
    <source>
        <strain evidence="1 2">CGMCC 1.6858</strain>
    </source>
</reference>
<evidence type="ECO:0000313" key="1">
    <source>
        <dbReference type="EMBL" id="TWI55670.1"/>
    </source>
</evidence>
<dbReference type="EMBL" id="VLKY01000004">
    <property type="protein sequence ID" value="TWI55670.1"/>
    <property type="molecule type" value="Genomic_DNA"/>
</dbReference>
<protein>
    <submittedName>
        <fullName evidence="1">Uncharacterized protein</fullName>
    </submittedName>
</protein>
<dbReference type="RefSeq" id="WP_145140548.1">
    <property type="nucleotide sequence ID" value="NZ_VLKY01000004.1"/>
</dbReference>
<organism evidence="1 2">
    <name type="scientific">Pseudomonas duriflava</name>
    <dbReference type="NCBI Taxonomy" id="459528"/>
    <lineage>
        <taxon>Bacteria</taxon>
        <taxon>Pseudomonadati</taxon>
        <taxon>Pseudomonadota</taxon>
        <taxon>Gammaproteobacteria</taxon>
        <taxon>Pseudomonadales</taxon>
        <taxon>Pseudomonadaceae</taxon>
        <taxon>Pseudomonas</taxon>
    </lineage>
</organism>
<gene>
    <name evidence="1" type="ORF">IQ22_01599</name>
</gene>
<evidence type="ECO:0000313" key="2">
    <source>
        <dbReference type="Proteomes" id="UP000316905"/>
    </source>
</evidence>
<dbReference type="AlphaFoldDB" id="A0A562QHJ9"/>
<name>A0A562QHJ9_9PSED</name>
<dbReference type="Proteomes" id="UP000316905">
    <property type="component" value="Unassembled WGS sequence"/>
</dbReference>
<sequence>MYPNRLPETRICIPGACFAQVWKASDDNAPLENVPGGSYDVDEDFVTSVGDEEALESEGESEDGTQ</sequence>
<keyword evidence="2" id="KW-1185">Reference proteome</keyword>
<proteinExistence type="predicted"/>